<keyword evidence="2" id="KW-0472">Membrane</keyword>
<dbReference type="Proteomes" id="UP000826195">
    <property type="component" value="Unassembled WGS sequence"/>
</dbReference>
<evidence type="ECO:0000313" key="4">
    <source>
        <dbReference type="Proteomes" id="UP000826195"/>
    </source>
</evidence>
<name>A0AAV7J6K1_COTGL</name>
<evidence type="ECO:0000313" key="3">
    <source>
        <dbReference type="EMBL" id="KAH0568675.1"/>
    </source>
</evidence>
<dbReference type="EMBL" id="JAHXZJ010000001">
    <property type="protein sequence ID" value="KAH0568675.1"/>
    <property type="molecule type" value="Genomic_DNA"/>
</dbReference>
<keyword evidence="4" id="KW-1185">Reference proteome</keyword>
<protein>
    <submittedName>
        <fullName evidence="3">Uncharacterized protein</fullName>
    </submittedName>
</protein>
<dbReference type="AlphaFoldDB" id="A0AAV7J6K1"/>
<sequence>MFSFQTDMMMIEFLSTFKRRMAKLDKLDNMDCPECSGPPPIFRLPPPPRPPFLTETAFCSEAPLAELEDCVAFPMIDASYHANPSLQNTALIIACTVILLLMAAIVSVVFWKHKRKVQNLLPCKSAVSVTATTGRTRVLPNGQALTSASGNMMGGNNAARLYEDMMEHVPHSQIHNHLPAQLRMQPTIEVRGIDPSRQQVSDECTPASHYLDYLDYRDPRTIISTNKMPSKAILGGYRTPMALLAKKSQGVMTMSPPITTLHRNFINDYNHQQQRATDSINLQNTGINTNTATTNSLLINNLTLNNQNPFIMTNPTIIPGLSFVSMQTNVNRYCCADSNQLPPSHYSIPNDLITSTHNSRFAPSNDQLFESQATCSNISNNSNIVSPVTINDKSKNINCEINRKRRLSVDSEGYAYIDIEDYYLNKLEKTRGNYHIDDNADRDGGDNIDESCQRLLNDNTAAVYESSSVEVKNKRNSERSCSNNRGTTNSRTECNSVDGTNEEICPLCTIQQIHHLVTLPDQTNNLSCNQQN</sequence>
<feature type="transmembrane region" description="Helical" evidence="2">
    <location>
        <begin position="90"/>
        <end position="111"/>
    </location>
</feature>
<organism evidence="3 4">
    <name type="scientific">Cotesia glomerata</name>
    <name type="common">Lepidopteran parasitic wasp</name>
    <name type="synonym">Apanteles glomeratus</name>
    <dbReference type="NCBI Taxonomy" id="32391"/>
    <lineage>
        <taxon>Eukaryota</taxon>
        <taxon>Metazoa</taxon>
        <taxon>Ecdysozoa</taxon>
        <taxon>Arthropoda</taxon>
        <taxon>Hexapoda</taxon>
        <taxon>Insecta</taxon>
        <taxon>Pterygota</taxon>
        <taxon>Neoptera</taxon>
        <taxon>Endopterygota</taxon>
        <taxon>Hymenoptera</taxon>
        <taxon>Apocrita</taxon>
        <taxon>Ichneumonoidea</taxon>
        <taxon>Braconidae</taxon>
        <taxon>Microgastrinae</taxon>
        <taxon>Cotesia</taxon>
    </lineage>
</organism>
<feature type="compositionally biased region" description="Polar residues" evidence="1">
    <location>
        <begin position="479"/>
        <end position="493"/>
    </location>
</feature>
<evidence type="ECO:0000256" key="1">
    <source>
        <dbReference type="SAM" id="MobiDB-lite"/>
    </source>
</evidence>
<accession>A0AAV7J6K1</accession>
<keyword evidence="2" id="KW-1133">Transmembrane helix</keyword>
<gene>
    <name evidence="3" type="ORF">KQX54_021363</name>
</gene>
<feature type="region of interest" description="Disordered" evidence="1">
    <location>
        <begin position="467"/>
        <end position="493"/>
    </location>
</feature>
<keyword evidence="2" id="KW-0812">Transmembrane</keyword>
<reference evidence="3 4" key="1">
    <citation type="journal article" date="2021" name="J. Hered.">
        <title>A chromosome-level genome assembly of the parasitoid wasp, Cotesia glomerata (Hymenoptera: Braconidae).</title>
        <authorList>
            <person name="Pinto B.J."/>
            <person name="Weis J.J."/>
            <person name="Gamble T."/>
            <person name="Ode P.J."/>
            <person name="Paul R."/>
            <person name="Zaspel J.M."/>
        </authorList>
    </citation>
    <scope>NUCLEOTIDE SEQUENCE [LARGE SCALE GENOMIC DNA]</scope>
    <source>
        <strain evidence="3">CgM1</strain>
    </source>
</reference>
<evidence type="ECO:0000256" key="2">
    <source>
        <dbReference type="SAM" id="Phobius"/>
    </source>
</evidence>
<proteinExistence type="predicted"/>
<comment type="caution">
    <text evidence="3">The sequence shown here is derived from an EMBL/GenBank/DDBJ whole genome shotgun (WGS) entry which is preliminary data.</text>
</comment>